<dbReference type="EMBL" id="JBJJXI010000144">
    <property type="protein sequence ID" value="KAL3386762.1"/>
    <property type="molecule type" value="Genomic_DNA"/>
</dbReference>
<proteinExistence type="predicted"/>
<keyword evidence="2" id="KW-1185">Reference proteome</keyword>
<comment type="caution">
    <text evidence="1">The sequence shown here is derived from an EMBL/GenBank/DDBJ whole genome shotgun (WGS) entry which is preliminary data.</text>
</comment>
<evidence type="ECO:0000313" key="2">
    <source>
        <dbReference type="Proteomes" id="UP001627154"/>
    </source>
</evidence>
<dbReference type="AlphaFoldDB" id="A0ABD2W1F5"/>
<gene>
    <name evidence="1" type="ORF">TKK_017813</name>
</gene>
<organism evidence="1 2">
    <name type="scientific">Trichogramma kaykai</name>
    <dbReference type="NCBI Taxonomy" id="54128"/>
    <lineage>
        <taxon>Eukaryota</taxon>
        <taxon>Metazoa</taxon>
        <taxon>Ecdysozoa</taxon>
        <taxon>Arthropoda</taxon>
        <taxon>Hexapoda</taxon>
        <taxon>Insecta</taxon>
        <taxon>Pterygota</taxon>
        <taxon>Neoptera</taxon>
        <taxon>Endopterygota</taxon>
        <taxon>Hymenoptera</taxon>
        <taxon>Apocrita</taxon>
        <taxon>Proctotrupomorpha</taxon>
        <taxon>Chalcidoidea</taxon>
        <taxon>Trichogrammatidae</taxon>
        <taxon>Trichogramma</taxon>
    </lineage>
</organism>
<protein>
    <submittedName>
        <fullName evidence="1">Uncharacterized protein</fullName>
    </submittedName>
</protein>
<accession>A0ABD2W1F5</accession>
<evidence type="ECO:0000313" key="1">
    <source>
        <dbReference type="EMBL" id="KAL3386762.1"/>
    </source>
</evidence>
<name>A0ABD2W1F5_9HYME</name>
<dbReference type="Proteomes" id="UP001627154">
    <property type="component" value="Unassembled WGS sequence"/>
</dbReference>
<reference evidence="1 2" key="1">
    <citation type="journal article" date="2024" name="bioRxiv">
        <title>A reference genome for Trichogramma kaykai: A tiny desert-dwelling parasitoid wasp with competing sex-ratio distorters.</title>
        <authorList>
            <person name="Culotta J."/>
            <person name="Lindsey A.R."/>
        </authorList>
    </citation>
    <scope>NUCLEOTIDE SEQUENCE [LARGE SCALE GENOMIC DNA]</scope>
    <source>
        <strain evidence="1 2">KSX58</strain>
    </source>
</reference>
<sequence>MLYSQLRNSAYMRESTVSMYLKLWIFVALLVTVAYAALEPVELNAAEDASSAEARTALHSRQKRFIVKKIIAKKALLAGGAVGLGLGLIKGKKLAGLAGGLGGGAPAGHQAYAGAGAGYGSP</sequence>